<dbReference type="InterPro" id="IPR004752">
    <property type="entry name" value="AmpG_permease/AT-1"/>
</dbReference>
<feature type="transmembrane region" description="Helical" evidence="7">
    <location>
        <begin position="128"/>
        <end position="153"/>
    </location>
</feature>
<dbReference type="InterPro" id="IPR036259">
    <property type="entry name" value="MFS_trans_sf"/>
</dbReference>
<dbReference type="Gene3D" id="1.20.1250.20">
    <property type="entry name" value="MFS general substrate transporter like domains"/>
    <property type="match status" value="2"/>
</dbReference>
<feature type="transmembrane region" description="Helical" evidence="7">
    <location>
        <begin position="505"/>
        <end position="530"/>
    </location>
</feature>
<dbReference type="PANTHER" id="PTHR12778:SF10">
    <property type="entry name" value="MAJOR FACILITATOR SUPERFAMILY DOMAIN-CONTAINING PROTEIN 3"/>
    <property type="match status" value="1"/>
</dbReference>
<feature type="compositionally biased region" description="Low complexity" evidence="6">
    <location>
        <begin position="610"/>
        <end position="619"/>
    </location>
</feature>
<feature type="transmembrane region" description="Helical" evidence="7">
    <location>
        <begin position="413"/>
        <end position="438"/>
    </location>
</feature>
<dbReference type="Proteomes" id="UP000247746">
    <property type="component" value="Unassembled WGS sequence"/>
</dbReference>
<sequence>MSAVKSVPPNQPAVKKSWGEAAKAYLDPRVIIMLFLGFSAGIPILLIFSSLSLWLREAGIDRSVVTMFSWAALGYSFKFIWAPLIDALPVPFLTKWLGRRRSWMVVSQLLIILAIFLMANVNPVSEDVLVYMAGAAVLLGFSSATQDIVIDAYRIELAPPSMQSILSSIYVSGYRIGMIVAGAGALYLADFFGSNETFYSYEAWRNTYYIMAGVMTLGVLTTFASYEPTAETLQHKKQKSNLKVFLIYSGLLLIPGLIFSLIYLINILVNKVFSSTIAMIPLMAMPAIKFYFLALVACAPLLLLYFIINQPKIINKAPLVAETREDYVRLVLLFVFSVVAFVMAYVLIGPLFPEFEGAFSSFFVETLHLLISLGVAMAAGYALVQVGLVKKEVAMATWVEPILDFFRRYGKKAFLLLALIGLYRISDIVAGVISNVFYQDMGFSKTDIANAVKLVGVIMAIAGGFLGGLLAQRFRMMHAMMIGAILACATNLLFVILTYNPGSLPFMYVAVIFDNLAAGLASAVFIAFLSALTSIRFTAVQYAIFSSLMTLIPKVMGGYSGAIVDNMGYPFFFIFTFAIGIPILALIYFVDKHIVIGDNDDIYGDDDNSDGNSSNGMGDKLTKSNPSLSDTKEPPRATE</sequence>
<dbReference type="NCBIfam" id="TIGR00901">
    <property type="entry name" value="2A0125"/>
    <property type="match status" value="1"/>
</dbReference>
<dbReference type="GO" id="GO:0016020">
    <property type="term" value="C:membrane"/>
    <property type="evidence" value="ECO:0007669"/>
    <property type="project" value="UniProtKB-SubCell"/>
</dbReference>
<feature type="transmembrane region" description="Helical" evidence="7">
    <location>
        <begin position="368"/>
        <end position="389"/>
    </location>
</feature>
<feature type="transmembrane region" description="Helical" evidence="7">
    <location>
        <begin position="542"/>
        <end position="563"/>
    </location>
</feature>
<comment type="caution">
    <text evidence="8">The sequence shown here is derived from an EMBL/GenBank/DDBJ whole genome shotgun (WGS) entry which is preliminary data.</text>
</comment>
<feature type="transmembrane region" description="Helical" evidence="7">
    <location>
        <begin position="327"/>
        <end position="348"/>
    </location>
</feature>
<proteinExistence type="predicted"/>
<feature type="compositionally biased region" description="Basic and acidic residues" evidence="6">
    <location>
        <begin position="630"/>
        <end position="639"/>
    </location>
</feature>
<dbReference type="GO" id="GO:0022857">
    <property type="term" value="F:transmembrane transporter activity"/>
    <property type="evidence" value="ECO:0007669"/>
    <property type="project" value="InterPro"/>
</dbReference>
<protein>
    <submittedName>
        <fullName evidence="8">PAT family beta-lactamase induction signal transducer AmpG</fullName>
    </submittedName>
</protein>
<comment type="subcellular location">
    <subcellularLocation>
        <location evidence="1">Membrane</location>
        <topology evidence="1">Multi-pass membrane protein</topology>
    </subcellularLocation>
</comment>
<feature type="transmembrane region" description="Helical" evidence="7">
    <location>
        <begin position="569"/>
        <end position="590"/>
    </location>
</feature>
<reference evidence="8 9" key="1">
    <citation type="submission" date="2018-06" db="EMBL/GenBank/DDBJ databases">
        <title>Genomic Encyclopedia of Type Strains, Phase III (KMG-III): the genomes of soil and plant-associated and newly described type strains.</title>
        <authorList>
            <person name="Whitman W."/>
        </authorList>
    </citation>
    <scope>NUCLEOTIDE SEQUENCE [LARGE SCALE GENOMIC DNA]</scope>
    <source>
        <strain evidence="8 9">CECT 5889</strain>
    </source>
</reference>
<dbReference type="OrthoDB" id="9787815at2"/>
<feature type="transmembrane region" description="Helical" evidence="7">
    <location>
        <begin position="165"/>
        <end position="188"/>
    </location>
</feature>
<dbReference type="RefSeq" id="WP_110922939.1">
    <property type="nucleotide sequence ID" value="NZ_QJSU01000004.1"/>
</dbReference>
<evidence type="ECO:0000256" key="4">
    <source>
        <dbReference type="ARBA" id="ARBA00022989"/>
    </source>
</evidence>
<name>A0A2V4UGJ4_9GAMM</name>
<feature type="transmembrane region" description="Helical" evidence="7">
    <location>
        <begin position="450"/>
        <end position="471"/>
    </location>
</feature>
<keyword evidence="4 7" id="KW-1133">Transmembrane helix</keyword>
<feature type="transmembrane region" description="Helical" evidence="7">
    <location>
        <begin position="288"/>
        <end position="307"/>
    </location>
</feature>
<dbReference type="EMBL" id="QJSU01000004">
    <property type="protein sequence ID" value="PYE39277.1"/>
    <property type="molecule type" value="Genomic_DNA"/>
</dbReference>
<gene>
    <name evidence="8" type="ORF">DFP82_10489</name>
</gene>
<dbReference type="SUPFAM" id="SSF103473">
    <property type="entry name" value="MFS general substrate transporter"/>
    <property type="match status" value="2"/>
</dbReference>
<dbReference type="Pfam" id="PF07690">
    <property type="entry name" value="MFS_1"/>
    <property type="match status" value="2"/>
</dbReference>
<evidence type="ECO:0000313" key="9">
    <source>
        <dbReference type="Proteomes" id="UP000247746"/>
    </source>
</evidence>
<accession>A0A2V4UGJ4</accession>
<keyword evidence="2" id="KW-0813">Transport</keyword>
<keyword evidence="3 7" id="KW-0812">Transmembrane</keyword>
<evidence type="ECO:0000256" key="7">
    <source>
        <dbReference type="SAM" id="Phobius"/>
    </source>
</evidence>
<evidence type="ECO:0000313" key="8">
    <source>
        <dbReference type="EMBL" id="PYE39277.1"/>
    </source>
</evidence>
<dbReference type="PANTHER" id="PTHR12778">
    <property type="entry name" value="SOLUTE CARRIER FAMILY 33 ACETYL-COA TRANSPORTER -RELATED"/>
    <property type="match status" value="1"/>
</dbReference>
<evidence type="ECO:0000256" key="5">
    <source>
        <dbReference type="ARBA" id="ARBA00023136"/>
    </source>
</evidence>
<evidence type="ECO:0000256" key="3">
    <source>
        <dbReference type="ARBA" id="ARBA00022692"/>
    </source>
</evidence>
<feature type="transmembrane region" description="Helical" evidence="7">
    <location>
        <begin position="30"/>
        <end position="55"/>
    </location>
</feature>
<keyword evidence="9" id="KW-1185">Reference proteome</keyword>
<keyword evidence="5 7" id="KW-0472">Membrane</keyword>
<feature type="transmembrane region" description="Helical" evidence="7">
    <location>
        <begin position="208"/>
        <end position="226"/>
    </location>
</feature>
<feature type="region of interest" description="Disordered" evidence="6">
    <location>
        <begin position="606"/>
        <end position="639"/>
    </location>
</feature>
<dbReference type="AlphaFoldDB" id="A0A2V4UGJ4"/>
<dbReference type="InterPro" id="IPR011701">
    <property type="entry name" value="MFS"/>
</dbReference>
<evidence type="ECO:0000256" key="1">
    <source>
        <dbReference type="ARBA" id="ARBA00004141"/>
    </source>
</evidence>
<evidence type="ECO:0000256" key="6">
    <source>
        <dbReference type="SAM" id="MobiDB-lite"/>
    </source>
</evidence>
<organism evidence="8 9">
    <name type="scientific">Psychrobacter fozii</name>
    <dbReference type="NCBI Taxonomy" id="198480"/>
    <lineage>
        <taxon>Bacteria</taxon>
        <taxon>Pseudomonadati</taxon>
        <taxon>Pseudomonadota</taxon>
        <taxon>Gammaproteobacteria</taxon>
        <taxon>Moraxellales</taxon>
        <taxon>Moraxellaceae</taxon>
        <taxon>Psychrobacter</taxon>
    </lineage>
</organism>
<feature type="transmembrane region" description="Helical" evidence="7">
    <location>
        <begin position="478"/>
        <end position="499"/>
    </location>
</feature>
<feature type="transmembrane region" description="Helical" evidence="7">
    <location>
        <begin position="246"/>
        <end position="268"/>
    </location>
</feature>
<evidence type="ECO:0000256" key="2">
    <source>
        <dbReference type="ARBA" id="ARBA00022448"/>
    </source>
</evidence>
<feature type="transmembrane region" description="Helical" evidence="7">
    <location>
        <begin position="102"/>
        <end position="122"/>
    </location>
</feature>